<dbReference type="PANTHER" id="PTHR46263">
    <property type="entry name" value="ARMADILLO REPEAT-CONTAINING PROTEIN 7"/>
    <property type="match status" value="1"/>
</dbReference>
<evidence type="ECO:0000313" key="1">
    <source>
        <dbReference type="EnsemblMetazoa" id="AALB002525-PA"/>
    </source>
</evidence>
<dbReference type="AlphaFoldDB" id="A0A182F7R0"/>
<protein>
    <submittedName>
        <fullName evidence="1">MaoC-like domain-containing protein</fullName>
    </submittedName>
</protein>
<dbReference type="InterPro" id="IPR042462">
    <property type="entry name" value="ARMC7"/>
</dbReference>
<proteinExistence type="predicted"/>
<dbReference type="VEuPathDB" id="VectorBase:AALB017327"/>
<sequence>MLCSARNMFSTLEHLKRRTPEGGINRRTYIQLLVDEYYETSNVEAHQQVTANLANFAYDPINWRFLQEAKAHELFYEILGERIVDRLLALHAIVGLTNISLDPGIAEYLVRSNGLKRLVELLEKYSTDCEIVCNVLTCLTFLLNPERSQVLLRDQKLPQTEIIMLRSLLQTRCFSVSSGVTVGTVFRITRTFREQDLQQFVALTGDSNPIHQTTTTKTDSDSGAFVNGAFLNAVIAGIIGTNFPGYVVTTQQFRFPNRCQLGREVTFSVRVEELRKIVTVSYESKQDDRTVFEGNAKLFALKTMDPRYSAFLLRSLLAFSILLSAVTAGKYSRFRAADVKRNDIPNVPCTCAIFLSGQFNRFNRTEQPKGNPGIQLELMQHFACTPAGNKQCSNRCLDAIVKHLPNSQKLICATIDRDCYRERAYLFYQNCVPRWVNSNLSAGKEFCCQNDEPMRCNLMAELIRQSILENGNATSTAGTSSEERR</sequence>
<dbReference type="STRING" id="7167.A0A182F7R0"/>
<dbReference type="VEuPathDB" id="VectorBase:AALB20_038802"/>
<dbReference type="InterPro" id="IPR016024">
    <property type="entry name" value="ARM-type_fold"/>
</dbReference>
<dbReference type="Gene3D" id="3.10.129.10">
    <property type="entry name" value="Hotdog Thioesterase"/>
    <property type="match status" value="1"/>
</dbReference>
<dbReference type="EnsemblMetazoa" id="AALB002525-RA">
    <property type="protein sequence ID" value="AALB002525-PA"/>
    <property type="gene ID" value="AALB002525"/>
</dbReference>
<dbReference type="Proteomes" id="UP000069272">
    <property type="component" value="Chromosome 2R"/>
</dbReference>
<dbReference type="VEuPathDB" id="VectorBase:AALB017328"/>
<accession>A0A182F7R0</accession>
<keyword evidence="2" id="KW-1185">Reference proteome</keyword>
<dbReference type="InterPro" id="IPR029069">
    <property type="entry name" value="HotDog_dom_sf"/>
</dbReference>
<dbReference type="InterPro" id="IPR000225">
    <property type="entry name" value="Armadillo"/>
</dbReference>
<organism evidence="1 2">
    <name type="scientific">Anopheles albimanus</name>
    <name type="common">New world malaria mosquito</name>
    <dbReference type="NCBI Taxonomy" id="7167"/>
    <lineage>
        <taxon>Eukaryota</taxon>
        <taxon>Metazoa</taxon>
        <taxon>Ecdysozoa</taxon>
        <taxon>Arthropoda</taxon>
        <taxon>Hexapoda</taxon>
        <taxon>Insecta</taxon>
        <taxon>Pterygota</taxon>
        <taxon>Neoptera</taxon>
        <taxon>Endopterygota</taxon>
        <taxon>Diptera</taxon>
        <taxon>Nematocera</taxon>
        <taxon>Culicoidea</taxon>
        <taxon>Culicidae</taxon>
        <taxon>Anophelinae</taxon>
        <taxon>Anopheles</taxon>
    </lineage>
</organism>
<dbReference type="SUPFAM" id="SSF54637">
    <property type="entry name" value="Thioesterase/thiol ester dehydrase-isomerase"/>
    <property type="match status" value="1"/>
</dbReference>
<dbReference type="VEuPathDB" id="VectorBase:AALB20_034037"/>
<dbReference type="Gene3D" id="1.25.10.10">
    <property type="entry name" value="Leucine-rich Repeat Variant"/>
    <property type="match status" value="1"/>
</dbReference>
<name>A0A182F7R0_ANOAL</name>
<dbReference type="PANTHER" id="PTHR46263:SF1">
    <property type="entry name" value="ARMADILLO REPEAT-CONTAINING PROTEIN 7"/>
    <property type="match status" value="1"/>
</dbReference>
<dbReference type="InterPro" id="IPR011989">
    <property type="entry name" value="ARM-like"/>
</dbReference>
<evidence type="ECO:0000313" key="2">
    <source>
        <dbReference type="Proteomes" id="UP000069272"/>
    </source>
</evidence>
<dbReference type="Pfam" id="PF00514">
    <property type="entry name" value="Arm"/>
    <property type="match status" value="1"/>
</dbReference>
<reference evidence="1 2" key="1">
    <citation type="journal article" date="2017" name="G3 (Bethesda)">
        <title>The Physical Genome Mapping of Anopheles albimanus Corrected Scaffold Misassemblies and Identified Interarm Rearrangements in Genus Anopheles.</title>
        <authorList>
            <person name="Artemov G.N."/>
            <person name="Peery A.N."/>
            <person name="Jiang X."/>
            <person name="Tu Z."/>
            <person name="Stegniy V.N."/>
            <person name="Sharakhova M.V."/>
            <person name="Sharakhov I.V."/>
        </authorList>
    </citation>
    <scope>NUCLEOTIDE SEQUENCE [LARGE SCALE GENOMIC DNA]</scope>
    <source>
        <strain evidence="1 2">ALBI9_A</strain>
    </source>
</reference>
<dbReference type="SUPFAM" id="SSF48371">
    <property type="entry name" value="ARM repeat"/>
    <property type="match status" value="1"/>
</dbReference>
<dbReference type="VEuPathDB" id="VectorBase:AALB20_031230"/>
<reference evidence="1" key="2">
    <citation type="submission" date="2022-08" db="UniProtKB">
        <authorList>
            <consortium name="EnsemblMetazoa"/>
        </authorList>
    </citation>
    <scope>IDENTIFICATION</scope>
    <source>
        <strain evidence="1">STECLA/ALBI9_A</strain>
    </source>
</reference>